<dbReference type="PROSITE" id="PS51257">
    <property type="entry name" value="PROKAR_LIPOPROTEIN"/>
    <property type="match status" value="1"/>
</dbReference>
<gene>
    <name evidence="3" type="ordered locus">Caur_0544</name>
</gene>
<dbReference type="InParanoid" id="A9WEN1"/>
<dbReference type="Proteomes" id="UP000002008">
    <property type="component" value="Chromosome"/>
</dbReference>
<dbReference type="Gene3D" id="2.160.20.10">
    <property type="entry name" value="Single-stranded right-handed beta-helix, Pectin lyase-like"/>
    <property type="match status" value="1"/>
</dbReference>
<feature type="region of interest" description="Disordered" evidence="1">
    <location>
        <begin position="38"/>
        <end position="77"/>
    </location>
</feature>
<dbReference type="HOGENOM" id="CLU_484594_0_0_0"/>
<dbReference type="KEGG" id="cau:Caur_0544"/>
<sequence>MSQRVIRLALSLSMSQTLSFTLTILLILTACATPTSALTPTPQPSPQPTALTETPDSKLTPIPDPTLSTLPTEPAQPLPAGAYDPGAYVVSDIWVDPINGDDTRAGFPQDQAVRTLAEAWNRIPRDTPLNETGYRINLFPGTYTPEYTPNYWESRYGSAQFPIIIQPAGGNGTVTLPSVNIYDVRYLYIFGINFQSENDVFHCEKCDHILLRGVTITGTPPETGSTQEAVKFNQSQNIFIENSAISGGWDNAVDFVAVQYGHVLDSEIFGSGDWCMYAKGGSAYLRVEGNEFHSCGTGGFTAGQGTGFQFMVAPWLQYEAYDVKVVNNIFHDLEGAAFGVNGGYNILIAYNTAYRVGARSHVIEVAFGGRSCDGQPGDEGRERCDEYAAQGGWGNNLVPDGNNYVRIPNRNVFIYNNLIFNPDGYQSQWQHFFIPGPAPASGGVPAPVTADNNLVIKGNVIWNGPATHPLGVDDTTGCAAENPTCNPTQILSDNAINTVKPELRAPDSGDYHLFNRLNVTPAVIPPFVWEIGTVPQGNLDNSVPTDRDGYPRTNSDNAPGAYLERWLVWLSLLFG</sequence>
<accession>A9WEN1</accession>
<protein>
    <recommendedName>
        <fullName evidence="2">Right handed beta helix domain-containing protein</fullName>
    </recommendedName>
</protein>
<dbReference type="SMART" id="SM00710">
    <property type="entry name" value="PbH1"/>
    <property type="match status" value="4"/>
</dbReference>
<evidence type="ECO:0000313" key="4">
    <source>
        <dbReference type="Proteomes" id="UP000002008"/>
    </source>
</evidence>
<dbReference type="SUPFAM" id="SSF51126">
    <property type="entry name" value="Pectin lyase-like"/>
    <property type="match status" value="1"/>
</dbReference>
<organism evidence="3 4">
    <name type="scientific">Chloroflexus aurantiacus (strain ATCC 29366 / DSM 635 / J-10-fl)</name>
    <dbReference type="NCBI Taxonomy" id="324602"/>
    <lineage>
        <taxon>Bacteria</taxon>
        <taxon>Bacillati</taxon>
        <taxon>Chloroflexota</taxon>
        <taxon>Chloroflexia</taxon>
        <taxon>Chloroflexales</taxon>
        <taxon>Chloroflexineae</taxon>
        <taxon>Chloroflexaceae</taxon>
        <taxon>Chloroflexus</taxon>
    </lineage>
</organism>
<dbReference type="AlphaFoldDB" id="A9WEN1"/>
<dbReference type="EnsemblBacteria" id="ABY33790">
    <property type="protein sequence ID" value="ABY33790"/>
    <property type="gene ID" value="Caur_0544"/>
</dbReference>
<dbReference type="InterPro" id="IPR006626">
    <property type="entry name" value="PbH1"/>
</dbReference>
<keyword evidence="4" id="KW-1185">Reference proteome</keyword>
<evidence type="ECO:0000259" key="2">
    <source>
        <dbReference type="Pfam" id="PF13229"/>
    </source>
</evidence>
<feature type="domain" description="Right handed beta helix" evidence="2">
    <location>
        <begin position="179"/>
        <end position="305"/>
    </location>
</feature>
<dbReference type="EMBL" id="CP000909">
    <property type="protein sequence ID" value="ABY33790.1"/>
    <property type="molecule type" value="Genomic_DNA"/>
</dbReference>
<dbReference type="PATRIC" id="fig|324602.8.peg.616"/>
<evidence type="ECO:0000256" key="1">
    <source>
        <dbReference type="SAM" id="MobiDB-lite"/>
    </source>
</evidence>
<proteinExistence type="predicted"/>
<dbReference type="InterPro" id="IPR012334">
    <property type="entry name" value="Pectin_lyas_fold"/>
</dbReference>
<name>A9WEN1_CHLAA</name>
<evidence type="ECO:0000313" key="3">
    <source>
        <dbReference type="EMBL" id="ABY33790.1"/>
    </source>
</evidence>
<dbReference type="InterPro" id="IPR011050">
    <property type="entry name" value="Pectin_lyase_fold/virulence"/>
</dbReference>
<reference evidence="4" key="1">
    <citation type="journal article" date="2011" name="BMC Genomics">
        <title>Complete genome sequence of the filamentous anoxygenic phototrophic bacterium Chloroflexus aurantiacus.</title>
        <authorList>
            <person name="Tang K.H."/>
            <person name="Barry K."/>
            <person name="Chertkov O."/>
            <person name="Dalin E."/>
            <person name="Han C.S."/>
            <person name="Hauser L.J."/>
            <person name="Honchak B.M."/>
            <person name="Karbach L.E."/>
            <person name="Land M.L."/>
            <person name="Lapidus A."/>
            <person name="Larimer F.W."/>
            <person name="Mikhailova N."/>
            <person name="Pitluck S."/>
            <person name="Pierson B.K."/>
            <person name="Blankenship R.E."/>
        </authorList>
    </citation>
    <scope>NUCLEOTIDE SEQUENCE [LARGE SCALE GENOMIC DNA]</scope>
    <source>
        <strain evidence="4">ATCC 29366 / DSM 635 / J-10-fl</strain>
    </source>
</reference>
<dbReference type="Pfam" id="PF13229">
    <property type="entry name" value="Beta_helix"/>
    <property type="match status" value="1"/>
</dbReference>
<dbReference type="InterPro" id="IPR039448">
    <property type="entry name" value="Beta_helix"/>
</dbReference>